<feature type="domain" description="Glycosyl hydrolase family 31 C-terminal" evidence="6">
    <location>
        <begin position="909"/>
        <end position="993"/>
    </location>
</feature>
<dbReference type="OrthoDB" id="176168at2"/>
<dbReference type="Pfam" id="PF21365">
    <property type="entry name" value="Glyco_hydro_31_3rd"/>
    <property type="match status" value="1"/>
</dbReference>
<dbReference type="CDD" id="cd14752">
    <property type="entry name" value="GH31_N"/>
    <property type="match status" value="1"/>
</dbReference>
<evidence type="ECO:0000313" key="8">
    <source>
        <dbReference type="EMBL" id="SCP97619.1"/>
    </source>
</evidence>
<dbReference type="GO" id="GO:0005975">
    <property type="term" value="P:carbohydrate metabolic process"/>
    <property type="evidence" value="ECO:0007669"/>
    <property type="project" value="InterPro"/>
</dbReference>
<dbReference type="EMBL" id="FMKA01000012">
    <property type="protein sequence ID" value="SCP97619.1"/>
    <property type="molecule type" value="Genomic_DNA"/>
</dbReference>
<dbReference type="PANTHER" id="PTHR43863:SF2">
    <property type="entry name" value="MALTASE-GLUCOAMYLASE"/>
    <property type="match status" value="1"/>
</dbReference>
<dbReference type="PANTHER" id="PTHR43863">
    <property type="entry name" value="HYDROLASE, PUTATIVE (AFU_ORTHOLOGUE AFUA_1G03140)-RELATED"/>
    <property type="match status" value="1"/>
</dbReference>
<keyword evidence="9" id="KW-1185">Reference proteome</keyword>
<evidence type="ECO:0000259" key="5">
    <source>
        <dbReference type="Pfam" id="PF13802"/>
    </source>
</evidence>
<dbReference type="SUPFAM" id="SSF51445">
    <property type="entry name" value="(Trans)glycosidases"/>
    <property type="match status" value="1"/>
</dbReference>
<dbReference type="InterPro" id="IPR000322">
    <property type="entry name" value="Glyco_hydro_31_TIM"/>
</dbReference>
<keyword evidence="2" id="KW-0326">Glycosidase</keyword>
<dbReference type="STRING" id="1619234.SAMN05421730_101242"/>
<dbReference type="RefSeq" id="WP_091233911.1">
    <property type="nucleotide sequence ID" value="NZ_FMKA01000012.1"/>
</dbReference>
<accession>A0A1D3TU87</accession>
<dbReference type="InterPro" id="IPR025887">
    <property type="entry name" value="Glyco_hydro_31_N_dom"/>
</dbReference>
<dbReference type="SUPFAM" id="SSF74650">
    <property type="entry name" value="Galactose mutarotase-like"/>
    <property type="match status" value="1"/>
</dbReference>
<dbReference type="GO" id="GO:0030246">
    <property type="term" value="F:carbohydrate binding"/>
    <property type="evidence" value="ECO:0007669"/>
    <property type="project" value="InterPro"/>
</dbReference>
<feature type="domain" description="Lmo2446-like N-terminal" evidence="7">
    <location>
        <begin position="238"/>
        <end position="305"/>
    </location>
</feature>
<dbReference type="Proteomes" id="UP000199315">
    <property type="component" value="Unassembled WGS sequence"/>
</dbReference>
<sequence>MKNREITIKLLKAIHQCLRKDMPGVREICRELLERGGLDYQDNCFLLFVFGEYVRITEDLRFLEEMRQRAEKLQAQVMEEWQKPHSSLSGEEADHYASNAGMAYGGLYNSNLYIKNEQITRMINGMKNYAYATYTDAGKLVSVKGKKEVKADLLWVCVPFGLFNPEDLVLVEAVKEMTGQLSAYENALLGWYFAEKADYPRAKMHLEKAGDDEAATAVKEIIREKLMQAGAIKESPVIHVPYGNFNRYQPRNYERCPWNPKDGEEVTVFAATWPIRYDEPVYVLAETDGGQRKEIQGIYREETGNYSFALGAFQGGTRISYSFRAGDFRSETYEFRVLKKESIKDIEILDIKEDRIALLLTSVSGNGYLGELRNEGGRMDFGIRDAVEKAEVSHVYQEKDCKIKALPDGNGGMAIEKDGFRINIENIYFWIEDQTVFSTGIKIASGEEEGFYGFGERYNHINQRGNLVDVYVYNQYKDQGIKTYIPMPYFLSSDGYGIHLPTNCYTTFDLCRSFEKSYVIETQMQNFEMNCFIGTPKEVIGQFTALTGKPEMIPEWAFGPWMSSNNWDSEAEVRKQVELTKQHDIPSTVLVIEAWSDEATYYIFNDAVYKENDGGNAFGYEDFHFPEWGRWPDPKGMVSYLHENGLKCILWQIPIIKYINSLHHLQKDKDEAYATEHGYCVKKKDGTPYRMPEGWFTNSLLFDYTSEEASKWWFDKRDYLVSDIKVDGFKTDGGEFVFGDELQFSDGTTGKEMRNEYPNLYISKYYEYIREARKGMVFSRAGFTGAAKSPAHWAGDEKSTFSAFKRNLCAGINAGISGVPFWGWDLAGFSGEIPGAELFVRSTAMAAFCPIMQYHAESKAEFNQDRTPWNIAERRNAPWVIEDYRYFAKLRMAMIPYIMEQAEISAETGIPLMRAMIIEFPEDRKCRDIFDQYLFGSDLLVAPVVEEGKMERTVYVPEGMWINIFNNKEYVGNREYTMESDVHEIIVLQRADSKWHFETDKEKMKVYKREK</sequence>
<dbReference type="SUPFAM" id="SSF51011">
    <property type="entry name" value="Glycosyl hydrolase domain"/>
    <property type="match status" value="1"/>
</dbReference>
<evidence type="ECO:0000313" key="9">
    <source>
        <dbReference type="Proteomes" id="UP000199315"/>
    </source>
</evidence>
<evidence type="ECO:0000256" key="1">
    <source>
        <dbReference type="ARBA" id="ARBA00007806"/>
    </source>
</evidence>
<organism evidence="8 9">
    <name type="scientific">Anaerobium acetethylicum</name>
    <dbReference type="NCBI Taxonomy" id="1619234"/>
    <lineage>
        <taxon>Bacteria</taxon>
        <taxon>Bacillati</taxon>
        <taxon>Bacillota</taxon>
        <taxon>Clostridia</taxon>
        <taxon>Lachnospirales</taxon>
        <taxon>Lachnospiraceae</taxon>
        <taxon>Anaerobium</taxon>
    </lineage>
</organism>
<dbReference type="InterPro" id="IPR055242">
    <property type="entry name" value="Lmo2446-like_N"/>
</dbReference>
<dbReference type="Gene3D" id="2.60.40.1760">
    <property type="entry name" value="glycosyl hydrolase (family 31)"/>
    <property type="match status" value="1"/>
</dbReference>
<evidence type="ECO:0000259" key="4">
    <source>
        <dbReference type="Pfam" id="PF01055"/>
    </source>
</evidence>
<protein>
    <submittedName>
        <fullName evidence="8">Alpha-glucosidase, glycosyl hydrolase family GH31</fullName>
    </submittedName>
</protein>
<dbReference type="InterPro" id="IPR013783">
    <property type="entry name" value="Ig-like_fold"/>
</dbReference>
<name>A0A1D3TU87_9FIRM</name>
<dbReference type="CDD" id="cd06597">
    <property type="entry name" value="GH31_transferase_CtsY"/>
    <property type="match status" value="1"/>
</dbReference>
<reference evidence="8 9" key="1">
    <citation type="submission" date="2016-09" db="EMBL/GenBank/DDBJ databases">
        <authorList>
            <person name="Capua I."/>
            <person name="De Benedictis P."/>
            <person name="Joannis T."/>
            <person name="Lombin L.H."/>
            <person name="Cattoli G."/>
        </authorList>
    </citation>
    <scope>NUCLEOTIDE SEQUENCE [LARGE SCALE GENOMIC DNA]</scope>
    <source>
        <strain evidence="8 9">GluBS11</strain>
    </source>
</reference>
<dbReference type="Pfam" id="PF01055">
    <property type="entry name" value="Glyco_hydro_31_2nd"/>
    <property type="match status" value="1"/>
</dbReference>
<dbReference type="InterPro" id="IPR013780">
    <property type="entry name" value="Glyco_hydro_b"/>
</dbReference>
<dbReference type="InterPro" id="IPR017853">
    <property type="entry name" value="GH"/>
</dbReference>
<keyword evidence="2 8" id="KW-0378">Hydrolase</keyword>
<dbReference type="InterPro" id="IPR011013">
    <property type="entry name" value="Gal_mutarotase_sf_dom"/>
</dbReference>
<dbReference type="InterPro" id="IPR048395">
    <property type="entry name" value="Glyco_hydro_31_C"/>
</dbReference>
<dbReference type="Gene3D" id="3.20.20.80">
    <property type="entry name" value="Glycosidases"/>
    <property type="match status" value="1"/>
</dbReference>
<proteinExistence type="inferred from homology"/>
<gene>
    <name evidence="8" type="ORF">SAMN05421730_101242</name>
</gene>
<dbReference type="AlphaFoldDB" id="A0A1D3TU87"/>
<evidence type="ECO:0000259" key="7">
    <source>
        <dbReference type="Pfam" id="PF22681"/>
    </source>
</evidence>
<evidence type="ECO:0000256" key="2">
    <source>
        <dbReference type="RuleBase" id="RU361185"/>
    </source>
</evidence>
<feature type="coiled-coil region" evidence="3">
    <location>
        <begin position="53"/>
        <end position="83"/>
    </location>
</feature>
<dbReference type="GO" id="GO:0004553">
    <property type="term" value="F:hydrolase activity, hydrolyzing O-glycosyl compounds"/>
    <property type="evidence" value="ECO:0007669"/>
    <property type="project" value="InterPro"/>
</dbReference>
<dbReference type="Pfam" id="PF13802">
    <property type="entry name" value="Gal_mutarotas_2"/>
    <property type="match status" value="1"/>
</dbReference>
<feature type="domain" description="Glycoside hydrolase family 31 N-terminal" evidence="5">
    <location>
        <begin position="390"/>
        <end position="509"/>
    </location>
</feature>
<dbReference type="InterPro" id="IPR051816">
    <property type="entry name" value="Glycosyl_Hydrolase_31"/>
</dbReference>
<feature type="domain" description="Glycoside hydrolase family 31 TIM barrel" evidence="4">
    <location>
        <begin position="550"/>
        <end position="899"/>
    </location>
</feature>
<dbReference type="Pfam" id="PF22681">
    <property type="entry name" value="Lmo2446-like_N"/>
    <property type="match status" value="1"/>
</dbReference>
<evidence type="ECO:0000259" key="6">
    <source>
        <dbReference type="Pfam" id="PF21365"/>
    </source>
</evidence>
<dbReference type="Gene3D" id="2.60.40.10">
    <property type="entry name" value="Immunoglobulins"/>
    <property type="match status" value="1"/>
</dbReference>
<dbReference type="Gene3D" id="2.60.40.1180">
    <property type="entry name" value="Golgi alpha-mannosidase II"/>
    <property type="match status" value="1"/>
</dbReference>
<comment type="similarity">
    <text evidence="1 2">Belongs to the glycosyl hydrolase 31 family.</text>
</comment>
<evidence type="ECO:0000256" key="3">
    <source>
        <dbReference type="SAM" id="Coils"/>
    </source>
</evidence>
<keyword evidence="3" id="KW-0175">Coiled coil</keyword>